<accession>A0A0F9KF10</accession>
<name>A0A0F9KF10_9ZZZZ</name>
<comment type="caution">
    <text evidence="1">The sequence shown here is derived from an EMBL/GenBank/DDBJ whole genome shotgun (WGS) entry which is preliminary data.</text>
</comment>
<protein>
    <submittedName>
        <fullName evidence="1">Uncharacterized protein</fullName>
    </submittedName>
</protein>
<proteinExistence type="predicted"/>
<feature type="non-terminal residue" evidence="1">
    <location>
        <position position="1"/>
    </location>
</feature>
<sequence>TAASLSLFKNKLSIRFSRKIHQGQRMIWDFIGSWSIHPDQPCIFKRSVRAELDKVLSLISQYRFAVELRFLEY</sequence>
<reference evidence="1" key="1">
    <citation type="journal article" date="2015" name="Nature">
        <title>Complex archaea that bridge the gap between prokaryotes and eukaryotes.</title>
        <authorList>
            <person name="Spang A."/>
            <person name="Saw J.H."/>
            <person name="Jorgensen S.L."/>
            <person name="Zaremba-Niedzwiedzka K."/>
            <person name="Martijn J."/>
            <person name="Lind A.E."/>
            <person name="van Eijk R."/>
            <person name="Schleper C."/>
            <person name="Guy L."/>
            <person name="Ettema T.J."/>
        </authorList>
    </citation>
    <scope>NUCLEOTIDE SEQUENCE</scope>
</reference>
<organism evidence="1">
    <name type="scientific">marine sediment metagenome</name>
    <dbReference type="NCBI Taxonomy" id="412755"/>
    <lineage>
        <taxon>unclassified sequences</taxon>
        <taxon>metagenomes</taxon>
        <taxon>ecological metagenomes</taxon>
    </lineage>
</organism>
<dbReference type="EMBL" id="LAZR01015270">
    <property type="protein sequence ID" value="KKM13895.1"/>
    <property type="molecule type" value="Genomic_DNA"/>
</dbReference>
<gene>
    <name evidence="1" type="ORF">LCGC14_1711570</name>
</gene>
<dbReference type="AlphaFoldDB" id="A0A0F9KF10"/>
<evidence type="ECO:0000313" key="1">
    <source>
        <dbReference type="EMBL" id="KKM13895.1"/>
    </source>
</evidence>